<dbReference type="GO" id="GO:0008270">
    <property type="term" value="F:zinc ion binding"/>
    <property type="evidence" value="ECO:0007669"/>
    <property type="project" value="UniProtKB-KW"/>
</dbReference>
<evidence type="ECO:0000313" key="11">
    <source>
        <dbReference type="Proteomes" id="UP000265040"/>
    </source>
</evidence>
<dbReference type="GO" id="GO:0007409">
    <property type="term" value="P:axonogenesis"/>
    <property type="evidence" value="ECO:0007669"/>
    <property type="project" value="TreeGrafter"/>
</dbReference>
<evidence type="ECO:0000259" key="8">
    <source>
        <dbReference type="PROSITE" id="PS50853"/>
    </source>
</evidence>
<dbReference type="InterPro" id="IPR017903">
    <property type="entry name" value="COS_domain"/>
</dbReference>
<organism evidence="10 11">
    <name type="scientific">Anabas testudineus</name>
    <name type="common">Climbing perch</name>
    <name type="synonym">Anthias testudineus</name>
    <dbReference type="NCBI Taxonomy" id="64144"/>
    <lineage>
        <taxon>Eukaryota</taxon>
        <taxon>Metazoa</taxon>
        <taxon>Chordata</taxon>
        <taxon>Craniata</taxon>
        <taxon>Vertebrata</taxon>
        <taxon>Euteleostomi</taxon>
        <taxon>Actinopterygii</taxon>
        <taxon>Neopterygii</taxon>
        <taxon>Teleostei</taxon>
        <taxon>Neoteleostei</taxon>
        <taxon>Acanthomorphata</taxon>
        <taxon>Anabantaria</taxon>
        <taxon>Anabantiformes</taxon>
        <taxon>Anabantoidei</taxon>
        <taxon>Anabantidae</taxon>
        <taxon>Anabas</taxon>
    </lineage>
</organism>
<dbReference type="PROSITE" id="PS50119">
    <property type="entry name" value="ZF_BBOX"/>
    <property type="match status" value="1"/>
</dbReference>
<dbReference type="STRING" id="64144.ENSATEP00000034523"/>
<dbReference type="InterPro" id="IPR013783">
    <property type="entry name" value="Ig-like_fold"/>
</dbReference>
<dbReference type="PANTHER" id="PTHR24099">
    <property type="entry name" value="E3 UBIQUITIN-PROTEIN LIGASE TRIM36-RELATED"/>
    <property type="match status" value="1"/>
</dbReference>
<feature type="domain" description="Fibronectin type-III" evidence="8">
    <location>
        <begin position="432"/>
        <end position="540"/>
    </location>
</feature>
<feature type="domain" description="COS" evidence="9">
    <location>
        <begin position="371"/>
        <end position="430"/>
    </location>
</feature>
<evidence type="ECO:0000256" key="3">
    <source>
        <dbReference type="ARBA" id="ARBA00022833"/>
    </source>
</evidence>
<dbReference type="Pfam" id="PF00643">
    <property type="entry name" value="zf-B_box"/>
    <property type="match status" value="1"/>
</dbReference>
<dbReference type="SUPFAM" id="SSF57850">
    <property type="entry name" value="RING/U-box"/>
    <property type="match status" value="1"/>
</dbReference>
<accession>A0A3Q1JTD1</accession>
<sequence>MAEAELETFTSIMDALVRISSSMKSMEKELNCPVCDEMVKQPILLPCQHSVCLLCAAEVLVQRGYPPPELPAEPNSPASTPNTRSPRQARRPTPRTPDRLERVLKTVCGTHPGRRRKDMSSPPMLFPCPICQQDVELGERGLTDCLRNLTLERIVERYRHTVSLGSVAIMCGFCKPPQSLEATKGCADCKSNFCNECFKLYHPWGTPRAQHEHILPTNNFRPKVLTCTEHEQERLQWYCRNCQRLLCPLCKLRRVHHGHKVLPIAQAYQALKDKITKEVNFIMANQQTIQSQITQLEAVIKQMEVGSNHIYVQLTHCIRELGASVVERQGALALALEESRSRREQALSAQVSERQGLLDNAGLMAYTQELLKETDAPCFVQAARITHSRYSSYSAIENLQCFSLAADPSFRHFHLDATKEVKLINSLEFIRAPLAPVIDTQKTLAYDQLFLCWRLPQDSAPAWHFSVEYQRRAGGAGATWGGTRSPNASTMWLRLDEVRGTSAVVDRLQMDSVYVLRVRGCNKAGFGEYSEEVYLHTPPASVLSFSLDSRWGLHADRLALGKGQTYARSVPGISLLQAADRALTSCHLTSDLLVADVAVTQGRHYWACSVEPGSYLVKVGVGQEVKLQEWFHLPQDMASPRCDPDSGHDSGAEDGQDSPPFCFLTMGMGKILLPQGHGLSHCQGDSQSHGGLHSHSSSQSNLPHAHTAPLPPRLGVCLDCDKGRVTFYDAHSLRVLWEGHVDCSAPVCPAFCFIGGGALQLQDLVANRTIEEPPPRRVTIQTRPTNLSK</sequence>
<evidence type="ECO:0000256" key="1">
    <source>
        <dbReference type="ARBA" id="ARBA00022723"/>
    </source>
</evidence>
<evidence type="ECO:0000313" key="10">
    <source>
        <dbReference type="Ensembl" id="ENSATEP00000034523.3"/>
    </source>
</evidence>
<dbReference type="GO" id="GO:0044304">
    <property type="term" value="C:main axon"/>
    <property type="evidence" value="ECO:0007669"/>
    <property type="project" value="TreeGrafter"/>
</dbReference>
<feature type="region of interest" description="Disordered" evidence="6">
    <location>
        <begin position="679"/>
        <end position="706"/>
    </location>
</feature>
<dbReference type="PROSITE" id="PS51262">
    <property type="entry name" value="COS"/>
    <property type="match status" value="1"/>
</dbReference>
<feature type="region of interest" description="Disordered" evidence="6">
    <location>
        <begin position="66"/>
        <end position="99"/>
    </location>
</feature>
<reference evidence="10" key="2">
    <citation type="submission" date="2025-08" db="UniProtKB">
        <authorList>
            <consortium name="Ensembl"/>
        </authorList>
    </citation>
    <scope>IDENTIFICATION</scope>
</reference>
<keyword evidence="1" id="KW-0479">Metal-binding</keyword>
<evidence type="ECO:0000256" key="4">
    <source>
        <dbReference type="ARBA" id="ARBA00023054"/>
    </source>
</evidence>
<evidence type="ECO:0000259" key="7">
    <source>
        <dbReference type="PROSITE" id="PS50119"/>
    </source>
</evidence>
<dbReference type="GO" id="GO:0001578">
    <property type="term" value="P:microtubule bundle formation"/>
    <property type="evidence" value="ECO:0007669"/>
    <property type="project" value="TreeGrafter"/>
</dbReference>
<dbReference type="InterPro" id="IPR013083">
    <property type="entry name" value="Znf_RING/FYVE/PHD"/>
</dbReference>
<dbReference type="InterPro" id="IPR003961">
    <property type="entry name" value="FN3_dom"/>
</dbReference>
<dbReference type="Pfam" id="PF00097">
    <property type="entry name" value="zf-C3HC4"/>
    <property type="match status" value="1"/>
</dbReference>
<dbReference type="PANTHER" id="PTHR24099:SF29">
    <property type="entry name" value="TRIPARTITE MOTIF-CONTAINING PROTEIN 46"/>
    <property type="match status" value="1"/>
</dbReference>
<reference evidence="10" key="1">
    <citation type="submission" date="2021-04" db="EMBL/GenBank/DDBJ databases">
        <authorList>
            <consortium name="Wellcome Sanger Institute Data Sharing"/>
        </authorList>
    </citation>
    <scope>NUCLEOTIDE SEQUENCE [LARGE SCALE GENOMIC DNA]</scope>
</reference>
<dbReference type="GO" id="GO:0048490">
    <property type="term" value="P:anterograde synaptic vesicle transport"/>
    <property type="evidence" value="ECO:0007669"/>
    <property type="project" value="TreeGrafter"/>
</dbReference>
<dbReference type="GO" id="GO:1904115">
    <property type="term" value="C:axon cytoplasm"/>
    <property type="evidence" value="ECO:0007669"/>
    <property type="project" value="GOC"/>
</dbReference>
<protein>
    <recommendedName>
        <fullName evidence="12">Tripartite motif containing 46a</fullName>
    </recommendedName>
</protein>
<keyword evidence="4" id="KW-0175">Coiled coil</keyword>
<dbReference type="SUPFAM" id="SSF49265">
    <property type="entry name" value="Fibronectin type III"/>
    <property type="match status" value="1"/>
</dbReference>
<evidence type="ECO:0000256" key="2">
    <source>
        <dbReference type="ARBA" id="ARBA00022771"/>
    </source>
</evidence>
<dbReference type="Gene3D" id="2.60.40.10">
    <property type="entry name" value="Immunoglobulins"/>
    <property type="match status" value="1"/>
</dbReference>
<dbReference type="CDD" id="cd00063">
    <property type="entry name" value="FN3"/>
    <property type="match status" value="1"/>
</dbReference>
<dbReference type="Gene3D" id="3.30.40.10">
    <property type="entry name" value="Zinc/RING finger domain, C3HC4 (zinc finger)"/>
    <property type="match status" value="1"/>
</dbReference>
<dbReference type="InParanoid" id="A0A3Q1JTD1"/>
<name>A0A3Q1JTD1_ANATE</name>
<dbReference type="InterPro" id="IPR036116">
    <property type="entry name" value="FN3_sf"/>
</dbReference>
<dbReference type="Gene3D" id="4.10.830.40">
    <property type="match status" value="1"/>
</dbReference>
<dbReference type="InterPro" id="IPR013320">
    <property type="entry name" value="ConA-like_dom_sf"/>
</dbReference>
<dbReference type="PROSITE" id="PS50853">
    <property type="entry name" value="FN3"/>
    <property type="match status" value="1"/>
</dbReference>
<dbReference type="InterPro" id="IPR043136">
    <property type="entry name" value="B30.2/SPRY_sf"/>
</dbReference>
<reference evidence="10" key="3">
    <citation type="submission" date="2025-09" db="UniProtKB">
        <authorList>
            <consortium name="Ensembl"/>
        </authorList>
    </citation>
    <scope>IDENTIFICATION</scope>
</reference>
<evidence type="ECO:0008006" key="12">
    <source>
        <dbReference type="Google" id="ProtNLM"/>
    </source>
</evidence>
<feature type="domain" description="B box-type" evidence="7">
    <location>
        <begin position="222"/>
        <end position="264"/>
    </location>
</feature>
<dbReference type="SUPFAM" id="SSF57845">
    <property type="entry name" value="B-box zinc-binding domain"/>
    <property type="match status" value="1"/>
</dbReference>
<feature type="compositionally biased region" description="Low complexity" evidence="6">
    <location>
        <begin position="683"/>
        <end position="700"/>
    </location>
</feature>
<dbReference type="SMART" id="SM00336">
    <property type="entry name" value="BBOX"/>
    <property type="match status" value="1"/>
</dbReference>
<keyword evidence="3" id="KW-0862">Zinc</keyword>
<dbReference type="InterPro" id="IPR001841">
    <property type="entry name" value="Znf_RING"/>
</dbReference>
<dbReference type="Gene3D" id="3.30.160.60">
    <property type="entry name" value="Classic Zinc Finger"/>
    <property type="match status" value="1"/>
</dbReference>
<dbReference type="Gene3D" id="2.60.120.920">
    <property type="match status" value="1"/>
</dbReference>
<dbReference type="InterPro" id="IPR000315">
    <property type="entry name" value="Znf_B-box"/>
</dbReference>
<keyword evidence="2 5" id="KW-0863">Zinc-finger</keyword>
<dbReference type="InterPro" id="IPR018957">
    <property type="entry name" value="Znf_C3HC4_RING-type"/>
</dbReference>
<dbReference type="SUPFAM" id="SSF49899">
    <property type="entry name" value="Concanavalin A-like lectins/glucanases"/>
    <property type="match status" value="1"/>
</dbReference>
<dbReference type="Proteomes" id="UP000265040">
    <property type="component" value="Chromosome 16"/>
</dbReference>
<evidence type="ECO:0000256" key="6">
    <source>
        <dbReference type="SAM" id="MobiDB-lite"/>
    </source>
</evidence>
<dbReference type="SMART" id="SM00184">
    <property type="entry name" value="RING"/>
    <property type="match status" value="1"/>
</dbReference>
<proteinExistence type="predicted"/>
<keyword evidence="11" id="KW-1185">Reference proteome</keyword>
<evidence type="ECO:0000259" key="9">
    <source>
        <dbReference type="PROSITE" id="PS51262"/>
    </source>
</evidence>
<dbReference type="GeneTree" id="ENSGT00940000158021"/>
<evidence type="ECO:0000256" key="5">
    <source>
        <dbReference type="PROSITE-ProRule" id="PRU00024"/>
    </source>
</evidence>
<dbReference type="GO" id="GO:0001764">
    <property type="term" value="P:neuron migration"/>
    <property type="evidence" value="ECO:0007669"/>
    <property type="project" value="TreeGrafter"/>
</dbReference>
<dbReference type="AlphaFoldDB" id="A0A3Q1JTD1"/>
<feature type="compositionally biased region" description="Low complexity" evidence="6">
    <location>
        <begin position="72"/>
        <end position="86"/>
    </location>
</feature>
<dbReference type="InterPro" id="IPR050617">
    <property type="entry name" value="E3_ligase_FN3/SPRY"/>
</dbReference>
<dbReference type="Ensembl" id="ENSATET00000035026.3">
    <property type="protein sequence ID" value="ENSATEP00000034523.3"/>
    <property type="gene ID" value="ENSATEG00000023712.3"/>
</dbReference>